<evidence type="ECO:0000313" key="2">
    <source>
        <dbReference type="Proteomes" id="UP000236161"/>
    </source>
</evidence>
<protein>
    <submittedName>
        <fullName evidence="1">Uncharacterized protein</fullName>
    </submittedName>
</protein>
<accession>A0A2I0A615</accession>
<sequence length="86" mass="9683">MMIHDELIWTSWSKGESWSHSSAWSTSAGLKGISTVRLTPGLLFEETWYSNDDFLLAATLEFLILSPIGKVLISCARLLDRMHIIS</sequence>
<gene>
    <name evidence="1" type="ORF">AXF42_Ash007632</name>
</gene>
<dbReference type="EMBL" id="KZ452015">
    <property type="protein sequence ID" value="PKA50976.1"/>
    <property type="molecule type" value="Genomic_DNA"/>
</dbReference>
<dbReference type="Proteomes" id="UP000236161">
    <property type="component" value="Unassembled WGS sequence"/>
</dbReference>
<proteinExistence type="predicted"/>
<reference evidence="1 2" key="1">
    <citation type="journal article" date="2017" name="Nature">
        <title>The Apostasia genome and the evolution of orchids.</title>
        <authorList>
            <person name="Zhang G.Q."/>
            <person name="Liu K.W."/>
            <person name="Li Z."/>
            <person name="Lohaus R."/>
            <person name="Hsiao Y.Y."/>
            <person name="Niu S.C."/>
            <person name="Wang J.Y."/>
            <person name="Lin Y.C."/>
            <person name="Xu Q."/>
            <person name="Chen L.J."/>
            <person name="Yoshida K."/>
            <person name="Fujiwara S."/>
            <person name="Wang Z.W."/>
            <person name="Zhang Y.Q."/>
            <person name="Mitsuda N."/>
            <person name="Wang M."/>
            <person name="Liu G.H."/>
            <person name="Pecoraro L."/>
            <person name="Huang H.X."/>
            <person name="Xiao X.J."/>
            <person name="Lin M."/>
            <person name="Wu X.Y."/>
            <person name="Wu W.L."/>
            <person name="Chen Y.Y."/>
            <person name="Chang S.B."/>
            <person name="Sakamoto S."/>
            <person name="Ohme-Takagi M."/>
            <person name="Yagi M."/>
            <person name="Zeng S.J."/>
            <person name="Shen C.Y."/>
            <person name="Yeh C.M."/>
            <person name="Luo Y.B."/>
            <person name="Tsai W.C."/>
            <person name="Van de Peer Y."/>
            <person name="Liu Z.J."/>
        </authorList>
    </citation>
    <scope>NUCLEOTIDE SEQUENCE [LARGE SCALE GENOMIC DNA]</scope>
    <source>
        <strain evidence="2">cv. Shenzhen</strain>
        <tissue evidence="1">Stem</tissue>
    </source>
</reference>
<keyword evidence="2" id="KW-1185">Reference proteome</keyword>
<dbReference type="AlphaFoldDB" id="A0A2I0A615"/>
<name>A0A2I0A615_9ASPA</name>
<evidence type="ECO:0000313" key="1">
    <source>
        <dbReference type="EMBL" id="PKA50976.1"/>
    </source>
</evidence>
<organism evidence="1 2">
    <name type="scientific">Apostasia shenzhenica</name>
    <dbReference type="NCBI Taxonomy" id="1088818"/>
    <lineage>
        <taxon>Eukaryota</taxon>
        <taxon>Viridiplantae</taxon>
        <taxon>Streptophyta</taxon>
        <taxon>Embryophyta</taxon>
        <taxon>Tracheophyta</taxon>
        <taxon>Spermatophyta</taxon>
        <taxon>Magnoliopsida</taxon>
        <taxon>Liliopsida</taxon>
        <taxon>Asparagales</taxon>
        <taxon>Orchidaceae</taxon>
        <taxon>Apostasioideae</taxon>
        <taxon>Apostasia</taxon>
    </lineage>
</organism>